<dbReference type="InterPro" id="IPR001683">
    <property type="entry name" value="PX_dom"/>
</dbReference>
<dbReference type="FunFam" id="1.20.1270.60:FF:000072">
    <property type="entry name" value="Sorting nexin MVP1"/>
    <property type="match status" value="1"/>
</dbReference>
<keyword evidence="8" id="KW-0653">Protein transport</keyword>
<evidence type="ECO:0000256" key="5">
    <source>
        <dbReference type="ARBA" id="ARBA00014268"/>
    </source>
</evidence>
<keyword evidence="9" id="KW-0472">Membrane</keyword>
<evidence type="ECO:0000259" key="12">
    <source>
        <dbReference type="PROSITE" id="PS50195"/>
    </source>
</evidence>
<protein>
    <recommendedName>
        <fullName evidence="5">Sorting nexin MVP1</fullName>
    </recommendedName>
    <alternativeName>
        <fullName evidence="10">Sorting nexin mvp1</fullName>
    </alternativeName>
</protein>
<dbReference type="GO" id="GO:0016020">
    <property type="term" value="C:membrane"/>
    <property type="evidence" value="ECO:0007669"/>
    <property type="project" value="UniProtKB-SubCell"/>
</dbReference>
<dbReference type="GO" id="GO:0042147">
    <property type="term" value="P:retrograde transport, endosome to Golgi"/>
    <property type="evidence" value="ECO:0007669"/>
    <property type="project" value="InterPro"/>
</dbReference>
<dbReference type="RefSeq" id="XP_018033146.1">
    <property type="nucleotide sequence ID" value="XM_018178999.1"/>
</dbReference>
<dbReference type="PROSITE" id="PS50195">
    <property type="entry name" value="PX"/>
    <property type="match status" value="1"/>
</dbReference>
<feature type="region of interest" description="Disordered" evidence="11">
    <location>
        <begin position="1"/>
        <end position="57"/>
    </location>
</feature>
<evidence type="ECO:0000256" key="10">
    <source>
        <dbReference type="ARBA" id="ARBA00072009"/>
    </source>
</evidence>
<dbReference type="Proteomes" id="UP000077069">
    <property type="component" value="Unassembled WGS sequence"/>
</dbReference>
<evidence type="ECO:0000256" key="6">
    <source>
        <dbReference type="ARBA" id="ARBA00022448"/>
    </source>
</evidence>
<dbReference type="GO" id="GO:0032266">
    <property type="term" value="F:phosphatidylinositol-3-phosphate binding"/>
    <property type="evidence" value="ECO:0007669"/>
    <property type="project" value="TreeGrafter"/>
</dbReference>
<feature type="region of interest" description="Disordered" evidence="11">
    <location>
        <begin position="164"/>
        <end position="341"/>
    </location>
</feature>
<keyword evidence="7" id="KW-0963">Cytoplasm</keyword>
<evidence type="ECO:0000256" key="1">
    <source>
        <dbReference type="ARBA" id="ARBA00002474"/>
    </source>
</evidence>
<dbReference type="SUPFAM" id="SSF64268">
    <property type="entry name" value="PX domain"/>
    <property type="match status" value="1"/>
</dbReference>
<evidence type="ECO:0000313" key="14">
    <source>
        <dbReference type="Proteomes" id="UP000077069"/>
    </source>
</evidence>
<evidence type="ECO:0000313" key="13">
    <source>
        <dbReference type="EMBL" id="OAG02781.1"/>
    </source>
</evidence>
<reference evidence="13 14" key="1">
    <citation type="submission" date="2016-05" db="EMBL/GenBank/DDBJ databases">
        <title>Comparative analysis of secretome profiles of manganese(II)-oxidizing ascomycete fungi.</title>
        <authorList>
            <consortium name="DOE Joint Genome Institute"/>
            <person name="Zeiner C.A."/>
            <person name="Purvine S.O."/>
            <person name="Zink E.M."/>
            <person name="Wu S."/>
            <person name="Pasa-Tolic L."/>
            <person name="Chaput D.L."/>
            <person name="Haridas S."/>
            <person name="Grigoriev I.V."/>
            <person name="Santelli C.M."/>
            <person name="Hansel C.M."/>
        </authorList>
    </citation>
    <scope>NUCLEOTIDE SEQUENCE [LARGE SCALE GENOMIC DNA]</scope>
    <source>
        <strain evidence="13 14">AP3s5-JAC2a</strain>
    </source>
</reference>
<dbReference type="AlphaFoldDB" id="A0A177C6N2"/>
<feature type="domain" description="PX" evidence="12">
    <location>
        <begin position="348"/>
        <end position="462"/>
    </location>
</feature>
<comment type="function">
    <text evidence="1">Required for vacuolar protein sorting.</text>
</comment>
<dbReference type="CDD" id="cd06866">
    <property type="entry name" value="PX_SNX8_Mvp1p_like"/>
    <property type="match status" value="1"/>
</dbReference>
<dbReference type="GO" id="GO:0006623">
    <property type="term" value="P:protein targeting to vacuole"/>
    <property type="evidence" value="ECO:0007669"/>
    <property type="project" value="TreeGrafter"/>
</dbReference>
<dbReference type="InterPro" id="IPR028662">
    <property type="entry name" value="SNX8/Mvp1"/>
</dbReference>
<dbReference type="InParanoid" id="A0A177C6N2"/>
<dbReference type="PANTHER" id="PTHR47554:SF1">
    <property type="entry name" value="SORTING NEXIN MVP1"/>
    <property type="match status" value="1"/>
</dbReference>
<dbReference type="CDD" id="cd07597">
    <property type="entry name" value="BAR_SNX8"/>
    <property type="match status" value="1"/>
</dbReference>
<dbReference type="FunCoup" id="A0A177C6N2">
    <property type="interactions" value="160"/>
</dbReference>
<dbReference type="GO" id="GO:0005768">
    <property type="term" value="C:endosome"/>
    <property type="evidence" value="ECO:0007669"/>
    <property type="project" value="TreeGrafter"/>
</dbReference>
<evidence type="ECO:0000256" key="8">
    <source>
        <dbReference type="ARBA" id="ARBA00022927"/>
    </source>
</evidence>
<evidence type="ECO:0000256" key="7">
    <source>
        <dbReference type="ARBA" id="ARBA00022490"/>
    </source>
</evidence>
<evidence type="ECO:0000256" key="11">
    <source>
        <dbReference type="SAM" id="MobiDB-lite"/>
    </source>
</evidence>
<dbReference type="GO" id="GO:0005829">
    <property type="term" value="C:cytosol"/>
    <property type="evidence" value="ECO:0007669"/>
    <property type="project" value="GOC"/>
</dbReference>
<accession>A0A177C6N2</accession>
<dbReference type="STRING" id="1460663.A0A177C6N2"/>
<dbReference type="Pfam" id="PF19566">
    <property type="entry name" value="Snx8_BAR_dom"/>
    <property type="match status" value="1"/>
</dbReference>
<dbReference type="PANTHER" id="PTHR47554">
    <property type="entry name" value="SORTING NEXIN MVP1"/>
    <property type="match status" value="1"/>
</dbReference>
<keyword evidence="6" id="KW-0813">Transport</keyword>
<dbReference type="FunFam" id="3.30.1520.10:FF:000037">
    <property type="entry name" value="Sorting nexin mvp-1"/>
    <property type="match status" value="1"/>
</dbReference>
<name>A0A177C6N2_9PLEO</name>
<sequence>MALFGDDDDLPSRPKAQQSSSSLFDDDQKPTGNSLFADDFQGDDSPWGFNPTPKKQKGSLIKSLLPASDVPDSYIDAFDRVLESGERAGSGISVAEIKKLLGSSGLPGDKEAKILGMVSQPGQESAGVGRNEFNVLYALIGLAQDGYDASELSLDSVDERKRNLPVPSVSLPQPPQPEPKASEPPASAQAQPPPTPPQQRPATHTGTTPNKSRAPMRKQSFGDPEADPWGSPDLHRGHNHSSYTAVPAQTNGMTVPAATRTTSQFTTHSANTTTTPIVEPTPQRPSSYGSEGGWGGFNPSAEPNFSDPSLGREPGGFGQPAAGEGGPNAPANLGRSLGGGRVASTGPEEVIIVNTLAEKEGVFMFQHRNYEVSSARRNSKVVRRYSDFVWLLDCLHKRYPFRQLPLLPPKRVAINGNYIATDSSFIEKRRRGLARFANALVRHPVLGQEQLVIMFLTVPTELAVWRKQANLSVQEEFTGKTLPPDLEDSLPKTLPDLFDTVRSGVRRSAESYINLCNMMERLAKRNEGMAAEHLRFATALQQVTEASSDTYAVDTNEIPMLNEGLNATARHLEQSRSLLEDEAKGWEEGVLEDLKRQRDTLVSMRDLFDRRDKYAKDNIPYLEKRIANNEAKLQGIRSKAPEFVKPGEAEKVEDAIFRDKESIVQQHARGVFIIECIRDELLFFQQSQYHISRLHQDWSQERVKYAELQAENWRALSEEVEGMPTGD</sequence>
<comment type="subcellular location">
    <subcellularLocation>
        <location evidence="3">Cytoplasm</location>
    </subcellularLocation>
    <subcellularLocation>
        <location evidence="2">Membrane</location>
        <topology evidence="2">Peripheral membrane protein</topology>
        <orientation evidence="2">Cytoplasmic side</orientation>
    </subcellularLocation>
</comment>
<dbReference type="InterPro" id="IPR035704">
    <property type="entry name" value="SNX8/Mvp1_PX"/>
</dbReference>
<keyword evidence="14" id="KW-1185">Reference proteome</keyword>
<dbReference type="Gene3D" id="3.30.1520.10">
    <property type="entry name" value="Phox-like domain"/>
    <property type="match status" value="1"/>
</dbReference>
<dbReference type="OrthoDB" id="10064318at2759"/>
<evidence type="ECO:0000256" key="3">
    <source>
        <dbReference type="ARBA" id="ARBA00004496"/>
    </source>
</evidence>
<evidence type="ECO:0000256" key="9">
    <source>
        <dbReference type="ARBA" id="ARBA00023136"/>
    </source>
</evidence>
<dbReference type="InterPro" id="IPR045734">
    <property type="entry name" value="Snx8_BAR_dom"/>
</dbReference>
<dbReference type="InterPro" id="IPR036871">
    <property type="entry name" value="PX_dom_sf"/>
</dbReference>
<organism evidence="13 14">
    <name type="scientific">Paraphaeosphaeria sporulosa</name>
    <dbReference type="NCBI Taxonomy" id="1460663"/>
    <lineage>
        <taxon>Eukaryota</taxon>
        <taxon>Fungi</taxon>
        <taxon>Dikarya</taxon>
        <taxon>Ascomycota</taxon>
        <taxon>Pezizomycotina</taxon>
        <taxon>Dothideomycetes</taxon>
        <taxon>Pleosporomycetidae</taxon>
        <taxon>Pleosporales</taxon>
        <taxon>Massarineae</taxon>
        <taxon>Didymosphaeriaceae</taxon>
        <taxon>Paraphaeosphaeria</taxon>
    </lineage>
</organism>
<evidence type="ECO:0000256" key="4">
    <source>
        <dbReference type="ARBA" id="ARBA00010883"/>
    </source>
</evidence>
<dbReference type="Pfam" id="PF00787">
    <property type="entry name" value="PX"/>
    <property type="match status" value="1"/>
</dbReference>
<evidence type="ECO:0000256" key="2">
    <source>
        <dbReference type="ARBA" id="ARBA00004287"/>
    </source>
</evidence>
<proteinExistence type="inferred from homology"/>
<dbReference type="GeneID" id="28762485"/>
<dbReference type="SMART" id="SM00312">
    <property type="entry name" value="PX"/>
    <property type="match status" value="1"/>
</dbReference>
<feature type="compositionally biased region" description="Gly residues" evidence="11">
    <location>
        <begin position="313"/>
        <end position="326"/>
    </location>
</feature>
<gene>
    <name evidence="13" type="ORF">CC84DRAFT_1166586</name>
</gene>
<dbReference type="EMBL" id="KV441555">
    <property type="protein sequence ID" value="OAG02781.1"/>
    <property type="molecule type" value="Genomic_DNA"/>
</dbReference>
<feature type="compositionally biased region" description="Polar residues" evidence="11">
    <location>
        <begin position="240"/>
        <end position="276"/>
    </location>
</feature>
<comment type="similarity">
    <text evidence="4">Belongs to the sorting nexin family.</text>
</comment>